<evidence type="ECO:0000256" key="2">
    <source>
        <dbReference type="SAM" id="MobiDB-lite"/>
    </source>
</evidence>
<dbReference type="InterPro" id="IPR005656">
    <property type="entry name" value="MmgE_PrpD"/>
</dbReference>
<dbReference type="Proteomes" id="UP000799118">
    <property type="component" value="Unassembled WGS sequence"/>
</dbReference>
<dbReference type="InterPro" id="IPR045336">
    <property type="entry name" value="MmgE_PrpD_N"/>
</dbReference>
<dbReference type="Gene3D" id="3.30.1330.120">
    <property type="entry name" value="2-methylcitrate dehydratase PrpD"/>
    <property type="match status" value="1"/>
</dbReference>
<dbReference type="GO" id="GO:0016829">
    <property type="term" value="F:lyase activity"/>
    <property type="evidence" value="ECO:0007669"/>
    <property type="project" value="InterPro"/>
</dbReference>
<keyword evidence="3" id="KW-0812">Transmembrane</keyword>
<dbReference type="Gene3D" id="1.10.4100.10">
    <property type="entry name" value="2-methylcitrate dehydratase PrpD"/>
    <property type="match status" value="1"/>
</dbReference>
<gene>
    <name evidence="6" type="ORF">BT96DRAFT_988395</name>
</gene>
<dbReference type="OrthoDB" id="10267976at2759"/>
<dbReference type="InterPro" id="IPR045337">
    <property type="entry name" value="MmgE_PrpD_C"/>
</dbReference>
<feature type="transmembrane region" description="Helical" evidence="3">
    <location>
        <begin position="661"/>
        <end position="680"/>
    </location>
</feature>
<evidence type="ECO:0000313" key="6">
    <source>
        <dbReference type="EMBL" id="KAE9405620.1"/>
    </source>
</evidence>
<evidence type="ECO:0000313" key="7">
    <source>
        <dbReference type="Proteomes" id="UP000799118"/>
    </source>
</evidence>
<sequence>MSGGSDVNVRTTDEAITKIQPAVDSCIDCMRQEFGTQGVSEDMIKYCRKYADPIIADFANQNRKGETQGTVLVEKWVLEHGTSVWTKECQAAIEIDADKANPSLGQTGHVGCEVYFANKERCIGKTKKDWKAGRRIFKMHAYLPEDPPHHRHEDGGAGEDPDIEPPRVTPEERGKASQNSRVYPYGYRSTVMNSLAWAVNLQYANFTAPIVAAAVASLYNWAGCAIGGWHQSAPQIAYQVMTPFFGGPNTSTILALANNSVRADAQISAFINGIAGPYDYDDTHLATIIHPTGTVAAALLAVAEWKGPFNGTEFLTAFIAGIEAELKLGLAVWPQHYDVGWHDTSTTGSIGAAVAVGKLLGLDVPTMAQAIGIACTQVVGMQEFFGSDTKSFHVGRASAGGMLGALLAKDGFTSSLQGLEAEFGWAHVVSTRENLTAEFNQLGQVWEILANTFKPYPCGIVMHPAIEGAIEARATILSKNLSLSDITSVNAIINPEVLVLTGQTDPTTGLEGKFSVFHGVAVGLLYGEATPTQFTDSVVLNSTVVALRKLVNTTTDANVTEDSATVSVLFKDGTNITQFIAHVIGSVDNPLSEAQLKTKFITQTQLVIGSDRAEAAYQAWMNIGNLSDVSTLAQMFSGSNGTNSTSSTTTSGSLRALSANANGVMIFTVLFAIALGLVALL</sequence>
<evidence type="ECO:0000259" key="5">
    <source>
        <dbReference type="Pfam" id="PF19305"/>
    </source>
</evidence>
<evidence type="ECO:0000256" key="3">
    <source>
        <dbReference type="SAM" id="Phobius"/>
    </source>
</evidence>
<dbReference type="InterPro" id="IPR042188">
    <property type="entry name" value="MmgE/PrpD_sf_2"/>
</dbReference>
<feature type="domain" description="MmgE/PrpD C-terminal" evidence="5">
    <location>
        <begin position="456"/>
        <end position="615"/>
    </location>
</feature>
<evidence type="ECO:0000259" key="4">
    <source>
        <dbReference type="Pfam" id="PF03972"/>
    </source>
</evidence>
<dbReference type="PANTHER" id="PTHR16943:SF8">
    <property type="entry name" value="2-METHYLCITRATE DEHYDRATASE"/>
    <property type="match status" value="1"/>
</dbReference>
<dbReference type="EMBL" id="ML769408">
    <property type="protein sequence ID" value="KAE9405620.1"/>
    <property type="molecule type" value="Genomic_DNA"/>
</dbReference>
<proteinExistence type="inferred from homology"/>
<keyword evidence="7" id="KW-1185">Reference proteome</keyword>
<comment type="similarity">
    <text evidence="1">Belongs to the PrpD family.</text>
</comment>
<dbReference type="Pfam" id="PF03972">
    <property type="entry name" value="MmgE_PrpD_N"/>
    <property type="match status" value="1"/>
</dbReference>
<name>A0A6A4I6Q3_9AGAR</name>
<organism evidence="6 7">
    <name type="scientific">Gymnopus androsaceus JB14</name>
    <dbReference type="NCBI Taxonomy" id="1447944"/>
    <lineage>
        <taxon>Eukaryota</taxon>
        <taxon>Fungi</taxon>
        <taxon>Dikarya</taxon>
        <taxon>Basidiomycota</taxon>
        <taxon>Agaricomycotina</taxon>
        <taxon>Agaricomycetes</taxon>
        <taxon>Agaricomycetidae</taxon>
        <taxon>Agaricales</taxon>
        <taxon>Marasmiineae</taxon>
        <taxon>Omphalotaceae</taxon>
        <taxon>Gymnopus</taxon>
    </lineage>
</organism>
<accession>A0A6A4I6Q3</accession>
<keyword evidence="3" id="KW-1133">Transmembrane helix</keyword>
<dbReference type="SUPFAM" id="SSF103378">
    <property type="entry name" value="2-methylcitrate dehydratase PrpD"/>
    <property type="match status" value="1"/>
</dbReference>
<evidence type="ECO:0000256" key="1">
    <source>
        <dbReference type="ARBA" id="ARBA00006174"/>
    </source>
</evidence>
<feature type="region of interest" description="Disordered" evidence="2">
    <location>
        <begin position="143"/>
        <end position="179"/>
    </location>
</feature>
<reference evidence="6" key="1">
    <citation type="journal article" date="2019" name="Environ. Microbiol.">
        <title>Fungal ecological strategies reflected in gene transcription - a case study of two litter decomposers.</title>
        <authorList>
            <person name="Barbi F."/>
            <person name="Kohler A."/>
            <person name="Barry K."/>
            <person name="Baskaran P."/>
            <person name="Daum C."/>
            <person name="Fauchery L."/>
            <person name="Ihrmark K."/>
            <person name="Kuo A."/>
            <person name="LaButti K."/>
            <person name="Lipzen A."/>
            <person name="Morin E."/>
            <person name="Grigoriev I.V."/>
            <person name="Henrissat B."/>
            <person name="Lindahl B."/>
            <person name="Martin F."/>
        </authorList>
    </citation>
    <scope>NUCLEOTIDE SEQUENCE</scope>
    <source>
        <strain evidence="6">JB14</strain>
    </source>
</reference>
<feature type="domain" description="MmgE/PrpD N-terminal" evidence="4">
    <location>
        <begin position="197"/>
        <end position="435"/>
    </location>
</feature>
<dbReference type="InterPro" id="IPR042183">
    <property type="entry name" value="MmgE/PrpD_sf_1"/>
</dbReference>
<protein>
    <submittedName>
        <fullName evidence="6">2-methylcitrate dehydratase PrpD</fullName>
    </submittedName>
</protein>
<keyword evidence="3" id="KW-0472">Membrane</keyword>
<dbReference type="InterPro" id="IPR036148">
    <property type="entry name" value="MmgE/PrpD_sf"/>
</dbReference>
<dbReference type="PANTHER" id="PTHR16943">
    <property type="entry name" value="2-METHYLCITRATE DEHYDRATASE-RELATED"/>
    <property type="match status" value="1"/>
</dbReference>
<feature type="compositionally biased region" description="Basic and acidic residues" evidence="2">
    <location>
        <begin position="146"/>
        <end position="155"/>
    </location>
</feature>
<dbReference type="Pfam" id="PF19305">
    <property type="entry name" value="MmgE_PrpD_C"/>
    <property type="match status" value="1"/>
</dbReference>
<dbReference type="AlphaFoldDB" id="A0A6A4I6Q3"/>